<dbReference type="InterPro" id="IPR010270">
    <property type="entry name" value="Phage_P2_GpM"/>
</dbReference>
<dbReference type="Pfam" id="PF05944">
    <property type="entry name" value="Phage_term_smal"/>
    <property type="match status" value="1"/>
</dbReference>
<dbReference type="GO" id="GO:0003677">
    <property type="term" value="F:DNA binding"/>
    <property type="evidence" value="ECO:0007669"/>
    <property type="project" value="InterPro"/>
</dbReference>
<dbReference type="EMBL" id="OCND01000002">
    <property type="protein sequence ID" value="SOD53692.1"/>
    <property type="molecule type" value="Genomic_DNA"/>
</dbReference>
<gene>
    <name evidence="1" type="ORF">SAMN06296416_102540</name>
</gene>
<dbReference type="GO" id="GO:0004519">
    <property type="term" value="F:endonuclease activity"/>
    <property type="evidence" value="ECO:0007669"/>
    <property type="project" value="InterPro"/>
</dbReference>
<sequence>MADSPAKRHRTRILAAAEALRQQAGALRAGGTEFERHMMLLQEHRLRLKQIQSEEGKAEFKRDALHEYNAYIEGVLAADAGSQDEVVTTVMVWCIDAGLYQPALDLADYVLRHRLEMPDRFKRTTGCLIAEEIAEAALQTQDGDFDPAVIARATALTAEQDMPDQVRAKLYLAAGRAVLRNVSDDTPLSGGALRQCVADLKRAIELHGACGGKKDLERAERLLKKHAAASETGTRG</sequence>
<dbReference type="RefSeq" id="WP_097121274.1">
    <property type="nucleotide sequence ID" value="NZ_OCND01000002.1"/>
</dbReference>
<evidence type="ECO:0000313" key="1">
    <source>
        <dbReference type="EMBL" id="SOD53692.1"/>
    </source>
</evidence>
<keyword evidence="2" id="KW-1185">Reference proteome</keyword>
<dbReference type="AlphaFoldDB" id="A0A286D4V0"/>
<name>A0A286D4V0_9GAMM</name>
<dbReference type="Proteomes" id="UP000219374">
    <property type="component" value="Unassembled WGS sequence"/>
</dbReference>
<proteinExistence type="predicted"/>
<dbReference type="OrthoDB" id="8562788at2"/>
<evidence type="ECO:0000313" key="2">
    <source>
        <dbReference type="Proteomes" id="UP000219374"/>
    </source>
</evidence>
<reference evidence="1 2" key="1">
    <citation type="submission" date="2017-09" db="EMBL/GenBank/DDBJ databases">
        <authorList>
            <person name="Ehlers B."/>
            <person name="Leendertz F.H."/>
        </authorList>
    </citation>
    <scope>NUCLEOTIDE SEQUENCE [LARGE SCALE GENOMIC DNA]</scope>
    <source>
        <strain evidence="1 2">CGMCC 1.10978</strain>
    </source>
</reference>
<organism evidence="1 2">
    <name type="scientific">Pseudoxanthomonas wuyuanensis</name>
    <dbReference type="NCBI Taxonomy" id="1073196"/>
    <lineage>
        <taxon>Bacteria</taxon>
        <taxon>Pseudomonadati</taxon>
        <taxon>Pseudomonadota</taxon>
        <taxon>Gammaproteobacteria</taxon>
        <taxon>Lysobacterales</taxon>
        <taxon>Lysobacteraceae</taxon>
        <taxon>Pseudoxanthomonas</taxon>
    </lineage>
</organism>
<accession>A0A286D4V0</accession>
<protein>
    <submittedName>
        <fullName evidence="1">Phage small terminase subunit</fullName>
    </submittedName>
</protein>